<evidence type="ECO:0000313" key="3">
    <source>
        <dbReference type="Proteomes" id="UP000501466"/>
    </source>
</evidence>
<gene>
    <name evidence="2" type="ORF">THMIRHAT_06880</name>
</gene>
<dbReference type="InterPro" id="IPR029058">
    <property type="entry name" value="AB_hydrolase_fold"/>
</dbReference>
<dbReference type="RefSeq" id="WP_173290792.1">
    <property type="nucleotide sequence ID" value="NZ_AP021888.1"/>
</dbReference>
<dbReference type="Pfam" id="PF08538">
    <property type="entry name" value="DUF1749"/>
    <property type="match status" value="1"/>
</dbReference>
<proteinExistence type="predicted"/>
<dbReference type="InterPro" id="IPR013744">
    <property type="entry name" value="SidJ"/>
</dbReference>
<dbReference type="EMBL" id="AP021888">
    <property type="protein sequence ID" value="BBP42942.1"/>
    <property type="molecule type" value="Genomic_DNA"/>
</dbReference>
<evidence type="ECO:0000313" key="2">
    <source>
        <dbReference type="EMBL" id="BBP42942.1"/>
    </source>
</evidence>
<reference evidence="3" key="1">
    <citation type="submission" date="2019-11" db="EMBL/GenBank/DDBJ databases">
        <title>Isolation and characterization of two novel species in the genus Thiomicrorhabdus.</title>
        <authorList>
            <person name="Mochizuki J."/>
            <person name="Kojima H."/>
            <person name="Fukui M."/>
        </authorList>
    </citation>
    <scope>NUCLEOTIDE SEQUENCE [LARGE SCALE GENOMIC DNA]</scope>
    <source>
        <strain evidence="3">AkT22</strain>
    </source>
</reference>
<dbReference type="SUPFAM" id="SSF53474">
    <property type="entry name" value="alpha/beta-Hydrolases"/>
    <property type="match status" value="1"/>
</dbReference>
<sequence>MALFTNIQTKFSSILIFCAAILFSTSSVAETVSIPVTKTLHAQAEFVSGASDIAVLINHGFLTTNKFSTVQSLINAIKDQGHSVLSPNLTLGINMREQSLKCNSLHTHTLEEDVTEINAWVDWLIAKGYQKIVLLGHSSGSQELLLSQITHPKPEVKLAIFTSLFYLNGKDLGTLDSDLALAKKLIDTNQTTPQKFSFLFCQKNYLATPESFLSYHKLTRQQNLDYLNAITIPSYTIMGSADKRYQKVGENWLDELKATKTHLEVIEGANHFFSSEHEFDLQDKINEIINTLNN</sequence>
<evidence type="ECO:0008006" key="4">
    <source>
        <dbReference type="Google" id="ProtNLM"/>
    </source>
</evidence>
<dbReference type="Gene3D" id="3.40.50.1820">
    <property type="entry name" value="alpha/beta hydrolase"/>
    <property type="match status" value="1"/>
</dbReference>
<evidence type="ECO:0000256" key="1">
    <source>
        <dbReference type="SAM" id="SignalP"/>
    </source>
</evidence>
<accession>A0A6F8PLG5</accession>
<keyword evidence="1" id="KW-0732">Signal</keyword>
<feature type="signal peptide" evidence="1">
    <location>
        <begin position="1"/>
        <end position="29"/>
    </location>
</feature>
<dbReference type="KEGG" id="tzo:THMIRHAT_06880"/>
<name>A0A6F8PLG5_9GAMM</name>
<dbReference type="AlphaFoldDB" id="A0A6F8PLG5"/>
<organism evidence="2 3">
    <name type="scientific">Thiosulfativibrio zosterae</name>
    <dbReference type="NCBI Taxonomy" id="2675053"/>
    <lineage>
        <taxon>Bacteria</taxon>
        <taxon>Pseudomonadati</taxon>
        <taxon>Pseudomonadota</taxon>
        <taxon>Gammaproteobacteria</taxon>
        <taxon>Thiotrichales</taxon>
        <taxon>Piscirickettsiaceae</taxon>
        <taxon>Thiosulfativibrio</taxon>
    </lineage>
</organism>
<keyword evidence="3" id="KW-1185">Reference proteome</keyword>
<dbReference type="Proteomes" id="UP000501466">
    <property type="component" value="Chromosome"/>
</dbReference>
<feature type="chain" id="PRO_5026359046" description="Alpha/beta hydrolase" evidence="1">
    <location>
        <begin position="30"/>
        <end position="294"/>
    </location>
</feature>
<protein>
    <recommendedName>
        <fullName evidence="4">Alpha/beta hydrolase</fullName>
    </recommendedName>
</protein>